<dbReference type="Pfam" id="PF07994">
    <property type="entry name" value="NAD_binding_5"/>
    <property type="match status" value="1"/>
</dbReference>
<dbReference type="InterPro" id="IPR013021">
    <property type="entry name" value="Myo-inos-1-P_Synthase_GAPDH"/>
</dbReference>
<dbReference type="GO" id="GO:0004512">
    <property type="term" value="F:inositol-3-phosphate synthase activity"/>
    <property type="evidence" value="ECO:0007669"/>
    <property type="project" value="InterPro"/>
</dbReference>
<dbReference type="Proteomes" id="UP000029578">
    <property type="component" value="Unassembled WGS sequence"/>
</dbReference>
<feature type="transmembrane region" description="Helical" evidence="2">
    <location>
        <begin position="12"/>
        <end position="33"/>
    </location>
</feature>
<evidence type="ECO:0000256" key="2">
    <source>
        <dbReference type="SAM" id="Phobius"/>
    </source>
</evidence>
<comment type="caution">
    <text evidence="4">The sequence shown here is derived from an EMBL/GenBank/DDBJ whole genome shotgun (WGS) entry which is preliminary data.</text>
</comment>
<evidence type="ECO:0000256" key="1">
    <source>
        <dbReference type="ARBA" id="ARBA00010813"/>
    </source>
</evidence>
<keyword evidence="2" id="KW-1133">Transmembrane helix</keyword>
<dbReference type="GO" id="GO:0006021">
    <property type="term" value="P:inositol biosynthetic process"/>
    <property type="evidence" value="ECO:0007669"/>
    <property type="project" value="InterPro"/>
</dbReference>
<dbReference type="AlphaFoldDB" id="A0A096C7S7"/>
<evidence type="ECO:0000313" key="4">
    <source>
        <dbReference type="EMBL" id="KGF50987.1"/>
    </source>
</evidence>
<reference evidence="4 5" key="1">
    <citation type="submission" date="2014-07" db="EMBL/GenBank/DDBJ databases">
        <authorList>
            <person name="McCorrison J."/>
            <person name="Sanka R."/>
            <person name="Torralba M."/>
            <person name="Gillis M."/>
            <person name="Haft D.H."/>
            <person name="Methe B."/>
            <person name="Sutton G."/>
            <person name="Nelson K.E."/>
        </authorList>
    </citation>
    <scope>NUCLEOTIDE SEQUENCE [LARGE SCALE GENOMIC DNA]</scope>
    <source>
        <strain evidence="4 5">DNF00666</strain>
    </source>
</reference>
<keyword evidence="2" id="KW-0472">Membrane</keyword>
<evidence type="ECO:0000259" key="3">
    <source>
        <dbReference type="Pfam" id="PF01658"/>
    </source>
</evidence>
<sequence>MKQTNVKPAEGRLGIMVVGCGAVATTFMTGVLMTRKGLTKPIGSMTQYDKIRVGRGADKKYLHYKDIVPLANLDDIVFGTWDVYPQNAYQAAVYAEVLKAKDIEPVREELMAIKPLKAAFDRNYAKRLDGDNIKDCKTRWDMVVELQKDIQNFKKEHGCERIVVIWAASTEIYVPYDEAYHKTLEQLESAMKSDDREHIAPSMCYAYAALAEGCPFIMGAPNTTVDIPAMWELAEKTRMPIAGKDFKTGQTLVKSGFAPIIKTRNLGLAGWFSTNILGNRDGLVLDEPANFHTKEVSKLSTLETICRADEQPDLYGNIYHKVRINYYPPRNDNKEGWDNIDIFGWMGYPMQIKINFLCRDSILAAPLLLDLTLLSDLAARAGRYGIQRFLSIFLKSPMHDFTRGEEAVNNLFEQYTMLKNAIREMGGYEADEEID</sequence>
<dbReference type="Pfam" id="PF01658">
    <property type="entry name" value="Inos-1-P_synth"/>
    <property type="match status" value="1"/>
</dbReference>
<dbReference type="RefSeq" id="WP_036863362.1">
    <property type="nucleotide sequence ID" value="NZ_JRNS01000238.1"/>
</dbReference>
<dbReference type="Gene3D" id="3.40.50.720">
    <property type="entry name" value="NAD(P)-binding Rossmann-like Domain"/>
    <property type="match status" value="1"/>
</dbReference>
<accession>A0A096C7S7</accession>
<protein>
    <submittedName>
        <fullName evidence="4">Inositol-3-phosphate synthase</fullName>
    </submittedName>
</protein>
<dbReference type="EMBL" id="JRNS01000238">
    <property type="protein sequence ID" value="KGF50987.1"/>
    <property type="molecule type" value="Genomic_DNA"/>
</dbReference>
<dbReference type="PANTHER" id="PTHR11510">
    <property type="entry name" value="MYO-INOSITOL-1 PHOSPHATE SYNTHASE"/>
    <property type="match status" value="1"/>
</dbReference>
<dbReference type="InterPro" id="IPR002587">
    <property type="entry name" value="Myo-inos-1-P_Synthase"/>
</dbReference>
<dbReference type="GO" id="GO:0008654">
    <property type="term" value="P:phospholipid biosynthetic process"/>
    <property type="evidence" value="ECO:0007669"/>
    <property type="project" value="InterPro"/>
</dbReference>
<feature type="domain" description="Myo-inositol-1-phosphate synthase GAPDH-like" evidence="3">
    <location>
        <begin position="249"/>
        <end position="361"/>
    </location>
</feature>
<proteinExistence type="inferred from homology"/>
<name>A0A096C7S7_9BACT</name>
<gene>
    <name evidence="4" type="ORF">HMPREF0661_04050</name>
</gene>
<dbReference type="InterPro" id="IPR036291">
    <property type="entry name" value="NAD(P)-bd_dom_sf"/>
</dbReference>
<dbReference type="Gene3D" id="3.30.360.10">
    <property type="entry name" value="Dihydrodipicolinate Reductase, domain 2"/>
    <property type="match status" value="1"/>
</dbReference>
<dbReference type="PIRSF" id="PIRSF015578">
    <property type="entry name" value="Myoinos-ppht_syn"/>
    <property type="match status" value="1"/>
</dbReference>
<evidence type="ECO:0000313" key="5">
    <source>
        <dbReference type="Proteomes" id="UP000029578"/>
    </source>
</evidence>
<dbReference type="SUPFAM" id="SSF51735">
    <property type="entry name" value="NAD(P)-binding Rossmann-fold domains"/>
    <property type="match status" value="1"/>
</dbReference>
<comment type="similarity">
    <text evidence="1">Belongs to the myo-inositol 1-phosphate synthase family.</text>
</comment>
<keyword evidence="2" id="KW-0812">Transmembrane</keyword>
<dbReference type="SUPFAM" id="SSF55347">
    <property type="entry name" value="Glyceraldehyde-3-phosphate dehydrogenase-like, C-terminal domain"/>
    <property type="match status" value="1"/>
</dbReference>
<organism evidence="4 5">
    <name type="scientific">Prevotella melaninogenica DNF00666</name>
    <dbReference type="NCBI Taxonomy" id="1401073"/>
    <lineage>
        <taxon>Bacteria</taxon>
        <taxon>Pseudomonadati</taxon>
        <taxon>Bacteroidota</taxon>
        <taxon>Bacteroidia</taxon>
        <taxon>Bacteroidales</taxon>
        <taxon>Prevotellaceae</taxon>
        <taxon>Prevotella</taxon>
    </lineage>
</organism>